<dbReference type="Proteomes" id="UP000608955">
    <property type="component" value="Unassembled WGS sequence"/>
</dbReference>
<accession>A0A919D0R4</accession>
<dbReference type="PANTHER" id="PTHR16305">
    <property type="entry name" value="TESTICULAR SOLUBLE ADENYLYL CYCLASE"/>
    <property type="match status" value="1"/>
</dbReference>
<keyword evidence="2" id="KW-0067">ATP-binding</keyword>
<evidence type="ECO:0000259" key="3">
    <source>
        <dbReference type="PROSITE" id="PS50043"/>
    </source>
</evidence>
<protein>
    <recommendedName>
        <fullName evidence="3">HTH luxR-type domain-containing protein</fullName>
    </recommendedName>
</protein>
<feature type="domain" description="HTH luxR-type" evidence="3">
    <location>
        <begin position="846"/>
        <end position="911"/>
    </location>
</feature>
<evidence type="ECO:0000313" key="5">
    <source>
        <dbReference type="Proteomes" id="UP000608955"/>
    </source>
</evidence>
<comment type="caution">
    <text evidence="4">The sequence shown here is derived from an EMBL/GenBank/DDBJ whole genome shotgun (WGS) entry which is preliminary data.</text>
</comment>
<dbReference type="Pfam" id="PF00196">
    <property type="entry name" value="GerE"/>
    <property type="match status" value="1"/>
</dbReference>
<dbReference type="SUPFAM" id="SSF46894">
    <property type="entry name" value="C-terminal effector domain of the bipartite response regulators"/>
    <property type="match status" value="1"/>
</dbReference>
<dbReference type="GO" id="GO:0003677">
    <property type="term" value="F:DNA binding"/>
    <property type="evidence" value="ECO:0007669"/>
    <property type="project" value="InterPro"/>
</dbReference>
<dbReference type="InterPro" id="IPR000792">
    <property type="entry name" value="Tscrpt_reg_LuxR_C"/>
</dbReference>
<proteinExistence type="predicted"/>
<dbReference type="Gene3D" id="1.25.40.10">
    <property type="entry name" value="Tetratricopeptide repeat domain"/>
    <property type="match status" value="2"/>
</dbReference>
<gene>
    <name evidence="4" type="ORF">GCM10010508_67950</name>
</gene>
<dbReference type="InterPro" id="IPR041664">
    <property type="entry name" value="AAA_16"/>
</dbReference>
<dbReference type="SUPFAM" id="SSF52540">
    <property type="entry name" value="P-loop containing nucleoside triphosphate hydrolases"/>
    <property type="match status" value="1"/>
</dbReference>
<dbReference type="PROSITE" id="PS50043">
    <property type="entry name" value="HTH_LUXR_2"/>
    <property type="match status" value="1"/>
</dbReference>
<evidence type="ECO:0000313" key="4">
    <source>
        <dbReference type="EMBL" id="GHD97002.1"/>
    </source>
</evidence>
<dbReference type="InterPro" id="IPR027417">
    <property type="entry name" value="P-loop_NTPase"/>
</dbReference>
<dbReference type="GO" id="GO:0005524">
    <property type="term" value="F:ATP binding"/>
    <property type="evidence" value="ECO:0007669"/>
    <property type="project" value="UniProtKB-KW"/>
</dbReference>
<evidence type="ECO:0000256" key="2">
    <source>
        <dbReference type="ARBA" id="ARBA00022840"/>
    </source>
</evidence>
<dbReference type="InterPro" id="IPR011990">
    <property type="entry name" value="TPR-like_helical_dom_sf"/>
</dbReference>
<reference evidence="4" key="2">
    <citation type="submission" date="2020-09" db="EMBL/GenBank/DDBJ databases">
        <authorList>
            <person name="Sun Q."/>
            <person name="Ohkuma M."/>
        </authorList>
    </citation>
    <scope>NUCLEOTIDE SEQUENCE</scope>
    <source>
        <strain evidence="4">JCM 4654</strain>
    </source>
</reference>
<reference evidence="4" key="1">
    <citation type="journal article" date="2014" name="Int. J. Syst. Evol. Microbiol.">
        <title>Complete genome sequence of Corynebacterium casei LMG S-19264T (=DSM 44701T), isolated from a smear-ripened cheese.</title>
        <authorList>
            <consortium name="US DOE Joint Genome Institute (JGI-PGF)"/>
            <person name="Walter F."/>
            <person name="Albersmeier A."/>
            <person name="Kalinowski J."/>
            <person name="Ruckert C."/>
        </authorList>
    </citation>
    <scope>NUCLEOTIDE SEQUENCE</scope>
    <source>
        <strain evidence="4">JCM 4654</strain>
    </source>
</reference>
<dbReference type="InterPro" id="IPR016032">
    <property type="entry name" value="Sig_transdc_resp-reg_C-effctor"/>
</dbReference>
<dbReference type="CDD" id="cd06170">
    <property type="entry name" value="LuxR_C_like"/>
    <property type="match status" value="1"/>
</dbReference>
<dbReference type="GO" id="GO:0004016">
    <property type="term" value="F:adenylate cyclase activity"/>
    <property type="evidence" value="ECO:0007669"/>
    <property type="project" value="TreeGrafter"/>
</dbReference>
<dbReference type="PROSITE" id="PS00622">
    <property type="entry name" value="HTH_LUXR_1"/>
    <property type="match status" value="1"/>
</dbReference>
<dbReference type="Gene3D" id="3.40.50.300">
    <property type="entry name" value="P-loop containing nucleotide triphosphate hydrolases"/>
    <property type="match status" value="1"/>
</dbReference>
<dbReference type="Pfam" id="PF13191">
    <property type="entry name" value="AAA_16"/>
    <property type="match status" value="1"/>
</dbReference>
<dbReference type="GO" id="GO:0005737">
    <property type="term" value="C:cytoplasm"/>
    <property type="evidence" value="ECO:0007669"/>
    <property type="project" value="TreeGrafter"/>
</dbReference>
<organism evidence="4 5">
    <name type="scientific">Streptomyces naganishii JCM 4654</name>
    <dbReference type="NCBI Taxonomy" id="1306179"/>
    <lineage>
        <taxon>Bacteria</taxon>
        <taxon>Bacillati</taxon>
        <taxon>Actinomycetota</taxon>
        <taxon>Actinomycetes</taxon>
        <taxon>Kitasatosporales</taxon>
        <taxon>Streptomycetaceae</taxon>
        <taxon>Streptomyces</taxon>
    </lineage>
</organism>
<keyword evidence="5" id="KW-1185">Reference proteome</keyword>
<keyword evidence="1" id="KW-0547">Nucleotide-binding</keyword>
<dbReference type="PANTHER" id="PTHR16305:SF35">
    <property type="entry name" value="TRANSCRIPTIONAL ACTIVATOR DOMAIN"/>
    <property type="match status" value="1"/>
</dbReference>
<dbReference type="EMBL" id="BMVF01000032">
    <property type="protein sequence ID" value="GHD97002.1"/>
    <property type="molecule type" value="Genomic_DNA"/>
</dbReference>
<dbReference type="Gene3D" id="1.10.10.10">
    <property type="entry name" value="Winged helix-like DNA-binding domain superfamily/Winged helix DNA-binding domain"/>
    <property type="match status" value="1"/>
</dbReference>
<dbReference type="SUPFAM" id="SSF48452">
    <property type="entry name" value="TPR-like"/>
    <property type="match status" value="1"/>
</dbReference>
<dbReference type="GO" id="GO:0006355">
    <property type="term" value="P:regulation of DNA-templated transcription"/>
    <property type="evidence" value="ECO:0007669"/>
    <property type="project" value="InterPro"/>
</dbReference>
<evidence type="ECO:0000256" key="1">
    <source>
        <dbReference type="ARBA" id="ARBA00022741"/>
    </source>
</evidence>
<dbReference type="AlphaFoldDB" id="A0A919D0R4"/>
<sequence>MLLERDAETEELTRFLTTGERGRRRVGRVAGAVGSGKTALLQSVTERVVAGGARVLSAVASPYEQAYPYAVLEQLLQGLGPDTAASRAPVLSEGGCGHDFVSCEFHDRLAEAASTGPVLVVVDDAQFADPESLLCLVRAWGALPAERVSLLVATGGRDGELTPSLRELPQPPLTLEVRLAPLSVAGVEGLLSDTSGAAHAARLAPAWHAATGGSPLLVHALLEDGAARTRSAAVPKAGEMFQQAALACVHRHGAEGVLVARAVAVLGGAGRLPLVRTLTGLTEPVVERCLAALTEAGVLDGAAFRHEAALSAVLRDVPARQAGRLRALAARELHRCGAPAAETARQLTGHEDAAPREAWAVAVLREAARQAAHEDDTALAAQCLQTAERCTADEQERLTIKADLAQLIWRLKPSASGPRMQSLTGPAMAGLLSPAQTLRLAVGLLWNGRTDDAAALIRQVGEAMSDRPDPLLDTQVRTVQMMLATTYPDAVDAIRELLDRLDGPARPSPGGPGGESYRAFGLLRAALYEEWDESTTEEADWLLGASRPTDQGFDQVRTALLALVYADRLKQASRWCDRFLSRTEGQDFAGWHTALGALRGQISLRRGRLGEAAESVERALEHLPAHGWGVAVGMPLGTLVQARSAMGHHDRAAELLETPMPATMFDTRYGVHYLYARGRHQLATGRHDAALADFLACGERMTAWRMDTAGLAPWRLGAAETWLALGDETRAAALAREQLERPGQRAVRGPALRILAATRPPWERIRLLGQALTALRKAGDTYETARAQADLGRAHRELGDLTQARQLVRKAWRTAEACGAEELCRTLQPEPSRDAAPREAGTGRPDAAALASLTDAERRVAALAVYGHTNREIAAKLFITVSTVEQHLTRVYRKINISHRQDLPVSLDSDVAHSA</sequence>
<dbReference type="InterPro" id="IPR036388">
    <property type="entry name" value="WH-like_DNA-bd_sf"/>
</dbReference>
<dbReference type="PRINTS" id="PR00038">
    <property type="entry name" value="HTHLUXR"/>
</dbReference>
<name>A0A919D0R4_9ACTN</name>
<dbReference type="SMART" id="SM00421">
    <property type="entry name" value="HTH_LUXR"/>
    <property type="match status" value="1"/>
</dbReference>